<name>A0A7J3SKE8_9CREN</name>
<feature type="domain" description="Rubredoxin-like" evidence="3">
    <location>
        <begin position="150"/>
        <end position="184"/>
    </location>
</feature>
<evidence type="ECO:0000259" key="3">
    <source>
        <dbReference type="PROSITE" id="PS50903"/>
    </source>
</evidence>
<evidence type="ECO:0000259" key="4">
    <source>
        <dbReference type="PROSITE" id="PS50905"/>
    </source>
</evidence>
<dbReference type="SUPFAM" id="SSF57802">
    <property type="entry name" value="Rubredoxin-like"/>
    <property type="match status" value="1"/>
</dbReference>
<reference evidence="5" key="1">
    <citation type="journal article" date="2020" name="mSystems">
        <title>Genome- and Community-Level Interaction Insights into Carbon Utilization and Element Cycling Functions of Hydrothermarchaeota in Hydrothermal Sediment.</title>
        <authorList>
            <person name="Zhou Z."/>
            <person name="Liu Y."/>
            <person name="Xu W."/>
            <person name="Pan J."/>
            <person name="Luo Z.H."/>
            <person name="Li M."/>
        </authorList>
    </citation>
    <scope>NUCLEOTIDE SEQUENCE [LARGE SCALE GENOMIC DNA]</scope>
    <source>
        <strain evidence="5">SpSt-885</strain>
    </source>
</reference>
<dbReference type="PROSITE" id="PS50903">
    <property type="entry name" value="RUBREDOXIN_LIKE"/>
    <property type="match status" value="1"/>
</dbReference>
<dbReference type="CDD" id="cd01041">
    <property type="entry name" value="Rubrerythrin"/>
    <property type="match status" value="1"/>
</dbReference>
<dbReference type="CDD" id="cd00729">
    <property type="entry name" value="rubredoxin_SM"/>
    <property type="match status" value="1"/>
</dbReference>
<dbReference type="InterPro" id="IPR024934">
    <property type="entry name" value="Rubredoxin-like_dom"/>
</dbReference>
<evidence type="ECO:0000256" key="1">
    <source>
        <dbReference type="ARBA" id="ARBA00022448"/>
    </source>
</evidence>
<dbReference type="Pfam" id="PF02915">
    <property type="entry name" value="Rubrerythrin"/>
    <property type="match status" value="1"/>
</dbReference>
<sequence>MVKEMTKESLLSAFSGESMAHMRYLIFADVAEKEGFKNVARLFRAIAYAEQVHATNHYRVLSVYNEDAKGCGGVPIGPGDTKKNLELAIRGEEFEVAEMYPTYMKIAEFQGENDALRSFTYAYKAEQIHARLYKEAKESVEAGKDLSINGKVWICPICGYTHVGENPPDRCPVCGAKGETFKSF</sequence>
<feature type="domain" description="Ferritin-like diiron" evidence="4">
    <location>
        <begin position="1"/>
        <end position="144"/>
    </location>
</feature>
<dbReference type="Gene3D" id="2.20.28.10">
    <property type="match status" value="1"/>
</dbReference>
<dbReference type="InterPro" id="IPR048574">
    <property type="entry name" value="RUBY_RBDX"/>
</dbReference>
<dbReference type="AlphaFoldDB" id="A0A7J3SKE8"/>
<dbReference type="GO" id="GO:0005506">
    <property type="term" value="F:iron ion binding"/>
    <property type="evidence" value="ECO:0007669"/>
    <property type="project" value="InterPro"/>
</dbReference>
<keyword evidence="1" id="KW-0813">Transport</keyword>
<dbReference type="InterPro" id="IPR052753">
    <property type="entry name" value="Rbr2/Nigerythrin"/>
</dbReference>
<dbReference type="EMBL" id="DTLS01000032">
    <property type="protein sequence ID" value="HGZ59783.1"/>
    <property type="molecule type" value="Genomic_DNA"/>
</dbReference>
<evidence type="ECO:0000256" key="2">
    <source>
        <dbReference type="ARBA" id="ARBA00022982"/>
    </source>
</evidence>
<dbReference type="SUPFAM" id="SSF47240">
    <property type="entry name" value="Ferritin-like"/>
    <property type="match status" value="1"/>
</dbReference>
<dbReference type="Gene3D" id="1.20.1260.10">
    <property type="match status" value="1"/>
</dbReference>
<dbReference type="PANTHER" id="PTHR33746">
    <property type="entry name" value="RUBRERYTHRIN"/>
    <property type="match status" value="1"/>
</dbReference>
<dbReference type="Pfam" id="PF21349">
    <property type="entry name" value="RUBY_RBDX"/>
    <property type="match status" value="1"/>
</dbReference>
<organism evidence="5">
    <name type="scientific">Fervidicoccus fontis</name>
    <dbReference type="NCBI Taxonomy" id="683846"/>
    <lineage>
        <taxon>Archaea</taxon>
        <taxon>Thermoproteota</taxon>
        <taxon>Thermoprotei</taxon>
        <taxon>Fervidicoccales</taxon>
        <taxon>Fervidicoccaceae</taxon>
        <taxon>Fervidicoccus</taxon>
    </lineage>
</organism>
<proteinExistence type="predicted"/>
<comment type="caution">
    <text evidence="5">The sequence shown here is derived from an EMBL/GenBank/DDBJ whole genome shotgun (WGS) entry which is preliminary data.</text>
</comment>
<dbReference type="InterPro" id="IPR009040">
    <property type="entry name" value="Ferritin-like_diiron"/>
</dbReference>
<dbReference type="InterPro" id="IPR012347">
    <property type="entry name" value="Ferritin-like"/>
</dbReference>
<dbReference type="PANTHER" id="PTHR33746:SF4">
    <property type="entry name" value="RUBRERYTHRIN"/>
    <property type="match status" value="1"/>
</dbReference>
<gene>
    <name evidence="5" type="ORF">ENW83_01060</name>
</gene>
<dbReference type="InterPro" id="IPR003251">
    <property type="entry name" value="Rr_diiron-bd_dom"/>
</dbReference>
<evidence type="ECO:0000313" key="5">
    <source>
        <dbReference type="EMBL" id="HGZ59783.1"/>
    </source>
</evidence>
<dbReference type="InterPro" id="IPR009078">
    <property type="entry name" value="Ferritin-like_SF"/>
</dbReference>
<keyword evidence="2" id="KW-0249">Electron transport</keyword>
<dbReference type="GO" id="GO:0016491">
    <property type="term" value="F:oxidoreductase activity"/>
    <property type="evidence" value="ECO:0007669"/>
    <property type="project" value="InterPro"/>
</dbReference>
<accession>A0A7J3SKE8</accession>
<dbReference type="PROSITE" id="PS50905">
    <property type="entry name" value="FERRITIN_LIKE"/>
    <property type="match status" value="1"/>
</dbReference>
<protein>
    <submittedName>
        <fullName evidence="5">Rubrerythrin family protein</fullName>
    </submittedName>
</protein>